<dbReference type="RefSeq" id="WP_312031899.1">
    <property type="nucleotide sequence ID" value="NZ_CP051151.1"/>
</dbReference>
<comment type="similarity">
    <text evidence="1">Belongs to the class-I fumarase family.</text>
</comment>
<keyword evidence="6 8" id="KW-0456">Lyase</keyword>
<proteinExistence type="inferred from homology"/>
<evidence type="ECO:0000256" key="1">
    <source>
        <dbReference type="ARBA" id="ARBA00008876"/>
    </source>
</evidence>
<accession>A0A7L6N1X1</accession>
<evidence type="ECO:0000256" key="2">
    <source>
        <dbReference type="ARBA" id="ARBA00022485"/>
    </source>
</evidence>
<evidence type="ECO:0000256" key="5">
    <source>
        <dbReference type="ARBA" id="ARBA00023014"/>
    </source>
</evidence>
<keyword evidence="3" id="KW-0479">Metal-binding</keyword>
<dbReference type="Proteomes" id="UP000512167">
    <property type="component" value="Chromosome"/>
</dbReference>
<evidence type="ECO:0000313" key="8">
    <source>
        <dbReference type="EMBL" id="QLY39432.1"/>
    </source>
</evidence>
<protein>
    <submittedName>
        <fullName evidence="8">Fumarate hydratase</fullName>
        <ecNumber evidence="8">4.2.1.2</ecNumber>
    </submittedName>
</protein>
<sequence length="288" mass="31450">MYTIERKDIVNTIKDMFIDAAYHLGDDFVAKLKSSYKKESSQLGKSVLSKIIENQDIAREKQIPLCQDTGVSVVILEIGRELIFDFDIEDAVNAGVRLGYLDGYLRKSMVRHPLSRINTLDNTPAVIHYEFIDGHDLIIHAAPKGGGSENMSRLAMLTPGEGEQGVIDFVIETVKLAGGKACPPLIVGVGIGGNFEKAALIAKKAIFRHIDDQADNEVDRKLEDKLLKLINETEVGPMGLGGITTALAVKVNSFPCHIASLPVAVNLQCHSARKSEVTLHGKKINNTH</sequence>
<dbReference type="GO" id="GO:0046872">
    <property type="term" value="F:metal ion binding"/>
    <property type="evidence" value="ECO:0007669"/>
    <property type="project" value="UniProtKB-KW"/>
</dbReference>
<name>A0A7L6N1X1_9MOLU</name>
<feature type="domain" description="Fe-S hydro-lyase tartrate dehydratase alpha-type catalytic" evidence="7">
    <location>
        <begin position="11"/>
        <end position="277"/>
    </location>
</feature>
<dbReference type="EMBL" id="CP051151">
    <property type="protein sequence ID" value="QLY39432.1"/>
    <property type="molecule type" value="Genomic_DNA"/>
</dbReference>
<keyword evidence="2" id="KW-0004">4Fe-4S</keyword>
<dbReference type="EC" id="4.2.1.2" evidence="8"/>
<dbReference type="PANTHER" id="PTHR30389">
    <property type="entry name" value="FUMARATE HYDRATASE-RELATED"/>
    <property type="match status" value="1"/>
</dbReference>
<keyword evidence="9" id="KW-1185">Reference proteome</keyword>
<keyword evidence="4" id="KW-0408">Iron</keyword>
<dbReference type="InterPro" id="IPR051208">
    <property type="entry name" value="Class-I_Fumarase/Tartrate_DH"/>
</dbReference>
<evidence type="ECO:0000256" key="6">
    <source>
        <dbReference type="ARBA" id="ARBA00023239"/>
    </source>
</evidence>
<reference evidence="8 9" key="1">
    <citation type="submission" date="2020-04" db="EMBL/GenBank/DDBJ databases">
        <authorList>
            <person name="Zheng R.K."/>
            <person name="Sun C.M."/>
        </authorList>
    </citation>
    <scope>NUCLEOTIDE SEQUENCE [LARGE SCALE GENOMIC DNA]</scope>
    <source>
        <strain evidence="9">zrk29</strain>
    </source>
</reference>
<gene>
    <name evidence="8" type="ORF">HF295_00575</name>
</gene>
<dbReference type="GO" id="GO:0004333">
    <property type="term" value="F:fumarate hydratase activity"/>
    <property type="evidence" value="ECO:0007669"/>
    <property type="project" value="UniProtKB-EC"/>
</dbReference>
<dbReference type="PANTHER" id="PTHR30389:SF17">
    <property type="entry name" value="L(+)-TARTRATE DEHYDRATASE SUBUNIT ALPHA-RELATED"/>
    <property type="match status" value="1"/>
</dbReference>
<dbReference type="GO" id="GO:0051539">
    <property type="term" value="F:4 iron, 4 sulfur cluster binding"/>
    <property type="evidence" value="ECO:0007669"/>
    <property type="project" value="UniProtKB-KW"/>
</dbReference>
<dbReference type="NCBIfam" id="NF004885">
    <property type="entry name" value="PRK06246.1"/>
    <property type="match status" value="1"/>
</dbReference>
<dbReference type="NCBIfam" id="TIGR00722">
    <property type="entry name" value="ttdA_fumA_fumB"/>
    <property type="match status" value="1"/>
</dbReference>
<dbReference type="InterPro" id="IPR004646">
    <property type="entry name" value="Fe-S_hydro-lyase_TtdA-typ_cat"/>
</dbReference>
<dbReference type="AlphaFoldDB" id="A0A7L6N1X1"/>
<evidence type="ECO:0000313" key="9">
    <source>
        <dbReference type="Proteomes" id="UP000512167"/>
    </source>
</evidence>
<keyword evidence="5" id="KW-0411">Iron-sulfur</keyword>
<evidence type="ECO:0000259" key="7">
    <source>
        <dbReference type="Pfam" id="PF05681"/>
    </source>
</evidence>
<dbReference type="Pfam" id="PF05681">
    <property type="entry name" value="Fumerase"/>
    <property type="match status" value="1"/>
</dbReference>
<evidence type="ECO:0000256" key="4">
    <source>
        <dbReference type="ARBA" id="ARBA00023004"/>
    </source>
</evidence>
<dbReference type="KEGG" id="tbk:HF295_00575"/>
<organism evidence="8 9">
    <name type="scientific">Hujiaoplasma nucleasis</name>
    <dbReference type="NCBI Taxonomy" id="2725268"/>
    <lineage>
        <taxon>Bacteria</taxon>
        <taxon>Bacillati</taxon>
        <taxon>Mycoplasmatota</taxon>
        <taxon>Mollicutes</taxon>
        <taxon>Candidatus Izemoplasmatales</taxon>
        <taxon>Hujiaoplasmataceae</taxon>
        <taxon>Hujiaoplasma</taxon>
    </lineage>
</organism>
<evidence type="ECO:0000256" key="3">
    <source>
        <dbReference type="ARBA" id="ARBA00022723"/>
    </source>
</evidence>